<accession>A0ABR4JB09</accession>
<gene>
    <name evidence="1" type="ORF">BJX68DRAFT_273390</name>
</gene>
<evidence type="ECO:0000313" key="2">
    <source>
        <dbReference type="Proteomes" id="UP001610444"/>
    </source>
</evidence>
<dbReference type="EMBL" id="JBFXLR010000109">
    <property type="protein sequence ID" value="KAL2836759.1"/>
    <property type="molecule type" value="Genomic_DNA"/>
</dbReference>
<dbReference type="Proteomes" id="UP001610444">
    <property type="component" value="Unassembled WGS sequence"/>
</dbReference>
<proteinExistence type="predicted"/>
<evidence type="ECO:0000313" key="1">
    <source>
        <dbReference type="EMBL" id="KAL2836759.1"/>
    </source>
</evidence>
<organism evidence="1 2">
    <name type="scientific">Aspergillus pseudodeflectus</name>
    <dbReference type="NCBI Taxonomy" id="176178"/>
    <lineage>
        <taxon>Eukaryota</taxon>
        <taxon>Fungi</taxon>
        <taxon>Dikarya</taxon>
        <taxon>Ascomycota</taxon>
        <taxon>Pezizomycotina</taxon>
        <taxon>Eurotiomycetes</taxon>
        <taxon>Eurotiomycetidae</taxon>
        <taxon>Eurotiales</taxon>
        <taxon>Aspergillaceae</taxon>
        <taxon>Aspergillus</taxon>
        <taxon>Aspergillus subgen. Nidulantes</taxon>
    </lineage>
</organism>
<dbReference type="GeneID" id="98162612"/>
<comment type="caution">
    <text evidence="1">The sequence shown here is derived from an EMBL/GenBank/DDBJ whole genome shotgun (WGS) entry which is preliminary data.</text>
</comment>
<keyword evidence="2" id="KW-1185">Reference proteome</keyword>
<reference evidence="1 2" key="1">
    <citation type="submission" date="2024-07" db="EMBL/GenBank/DDBJ databases">
        <title>Section-level genome sequencing and comparative genomics of Aspergillus sections Usti and Cavernicolus.</title>
        <authorList>
            <consortium name="Lawrence Berkeley National Laboratory"/>
            <person name="Nybo J.L."/>
            <person name="Vesth T.C."/>
            <person name="Theobald S."/>
            <person name="Frisvad J.C."/>
            <person name="Larsen T.O."/>
            <person name="Kjaerboelling I."/>
            <person name="Rothschild-Mancinelli K."/>
            <person name="Lyhne E.K."/>
            <person name="Kogle M.E."/>
            <person name="Barry K."/>
            <person name="Clum A."/>
            <person name="Na H."/>
            <person name="Ledsgaard L."/>
            <person name="Lin J."/>
            <person name="Lipzen A."/>
            <person name="Kuo A."/>
            <person name="Riley R."/>
            <person name="Mondo S."/>
            <person name="LaButti K."/>
            <person name="Haridas S."/>
            <person name="Pangalinan J."/>
            <person name="Salamov A.A."/>
            <person name="Simmons B.A."/>
            <person name="Magnuson J.K."/>
            <person name="Chen J."/>
            <person name="Drula E."/>
            <person name="Henrissat B."/>
            <person name="Wiebenga A."/>
            <person name="Lubbers R.J."/>
            <person name="Gomes A.C."/>
            <person name="Macurrencykelacurrency M.R."/>
            <person name="Stajich J."/>
            <person name="Grigoriev I.V."/>
            <person name="Mortensen U.H."/>
            <person name="De vries R.P."/>
            <person name="Baker S.E."/>
            <person name="Andersen M.R."/>
        </authorList>
    </citation>
    <scope>NUCLEOTIDE SEQUENCE [LARGE SCALE GENOMIC DNA]</scope>
    <source>
        <strain evidence="1 2">CBS 756.74</strain>
    </source>
</reference>
<protein>
    <submittedName>
        <fullName evidence="1">Uncharacterized protein</fullName>
    </submittedName>
</protein>
<sequence length="212" mass="24200">MAKKSVSFAPYSVIVSERRERTAPTPERVAAKALERLRLPAQLKQLDVDYLMTVQKFIKYVGFKYAPGERIIPTLIFAVELKNHTIELVQCGATISGNPGTLQDAFLLHSKVERAKILVDRDDWRYMQYRFGATRETMMRFIWLDKMRAKLQEDKSKSVGIIMAEQEAKDRERYERSVVGKARKAYTATKDLLDDVVVDVVDVVVVVAGVDD</sequence>
<dbReference type="RefSeq" id="XP_070892236.1">
    <property type="nucleotide sequence ID" value="XM_071047448.1"/>
</dbReference>
<name>A0ABR4JB09_9EURO</name>